<comment type="caution">
    <text evidence="3">The sequence shown here is derived from an EMBL/GenBank/DDBJ whole genome shotgun (WGS) entry which is preliminary data.</text>
</comment>
<sequence>MKSHTYYIAMLLAIATASCKKDNYDPPTSKLTGHLVYKGESFGLEYDQVKFELYQYGFGKTGPIAATFASDGSYSMLLFNGEYKFIIPNGQGPFVWKQTAAGAPDTTIINLQGSQVQDIEVTPYYMIRNPKLTGSGGNVSGNFKIEKIITGASARDVEEVDLYINKTTFVSGSTNVAVKSMNGSDITDPNNVNLTIAVPALTPAQPYVYARIGLKIAGVEDRIFSPVVKIDL</sequence>
<dbReference type="RefSeq" id="WP_014221146.1">
    <property type="nucleotide sequence ID" value="NZ_LWBO01000018.1"/>
</dbReference>
<evidence type="ECO:0000259" key="2">
    <source>
        <dbReference type="Pfam" id="PF18003"/>
    </source>
</evidence>
<evidence type="ECO:0000313" key="4">
    <source>
        <dbReference type="Proteomes" id="UP000192277"/>
    </source>
</evidence>
<dbReference type="InterPro" id="IPR024278">
    <property type="entry name" value="DUF3823_N"/>
</dbReference>
<gene>
    <name evidence="3" type="ORF">A4D02_32940</name>
</gene>
<dbReference type="Gene3D" id="2.60.40.1120">
    <property type="entry name" value="Carboxypeptidase-like, regulatory domain"/>
    <property type="match status" value="1"/>
</dbReference>
<organism evidence="3 4">
    <name type="scientific">Niastella koreensis</name>
    <dbReference type="NCBI Taxonomy" id="354356"/>
    <lineage>
        <taxon>Bacteria</taxon>
        <taxon>Pseudomonadati</taxon>
        <taxon>Bacteroidota</taxon>
        <taxon>Chitinophagia</taxon>
        <taxon>Chitinophagales</taxon>
        <taxon>Chitinophagaceae</taxon>
        <taxon>Niastella</taxon>
    </lineage>
</organism>
<dbReference type="Pfam" id="PF18003">
    <property type="entry name" value="DUF3823_C"/>
    <property type="match status" value="1"/>
</dbReference>
<evidence type="ECO:0008006" key="5">
    <source>
        <dbReference type="Google" id="ProtNLM"/>
    </source>
</evidence>
<dbReference type="InterPro" id="IPR041186">
    <property type="entry name" value="DUF3823_C"/>
</dbReference>
<dbReference type="Proteomes" id="UP000192277">
    <property type="component" value="Unassembled WGS sequence"/>
</dbReference>
<feature type="domain" description="DUF3823" evidence="1">
    <location>
        <begin position="29"/>
        <end position="122"/>
    </location>
</feature>
<dbReference type="Pfam" id="PF12866">
    <property type="entry name" value="DUF3823"/>
    <property type="match status" value="1"/>
</dbReference>
<dbReference type="EMBL" id="LWBO01000018">
    <property type="protein sequence ID" value="OQP46000.1"/>
    <property type="molecule type" value="Genomic_DNA"/>
</dbReference>
<dbReference type="Gene3D" id="2.60.40.2060">
    <property type="match status" value="1"/>
</dbReference>
<name>A0ABX3NXM2_9BACT</name>
<accession>A0ABX3NXM2</accession>
<proteinExistence type="predicted"/>
<evidence type="ECO:0000259" key="1">
    <source>
        <dbReference type="Pfam" id="PF12866"/>
    </source>
</evidence>
<dbReference type="PROSITE" id="PS51257">
    <property type="entry name" value="PROKAR_LIPOPROTEIN"/>
    <property type="match status" value="1"/>
</dbReference>
<keyword evidence="4" id="KW-1185">Reference proteome</keyword>
<reference evidence="3 4" key="1">
    <citation type="submission" date="2016-04" db="EMBL/GenBank/DDBJ databases">
        <authorList>
            <person name="Chen L."/>
            <person name="Zhuang W."/>
            <person name="Wang G."/>
        </authorList>
    </citation>
    <scope>NUCLEOTIDE SEQUENCE [LARGE SCALE GENOMIC DNA]</scope>
    <source>
        <strain evidence="4">GR20</strain>
    </source>
</reference>
<feature type="domain" description="DUF3823" evidence="2">
    <location>
        <begin position="125"/>
        <end position="229"/>
    </location>
</feature>
<protein>
    <recommendedName>
        <fullName evidence="5">DUF3823 domain-containing protein</fullName>
    </recommendedName>
</protein>
<evidence type="ECO:0000313" key="3">
    <source>
        <dbReference type="EMBL" id="OQP46000.1"/>
    </source>
</evidence>